<keyword evidence="3" id="KW-1185">Reference proteome</keyword>
<dbReference type="STRING" id="383372.Rcas_3907"/>
<evidence type="ECO:0000313" key="2">
    <source>
        <dbReference type="EMBL" id="ABU59942.1"/>
    </source>
</evidence>
<accession>A7NQU6</accession>
<dbReference type="AlphaFoldDB" id="A7NQU6"/>
<dbReference type="eggNOG" id="ENOG5032MJM">
    <property type="taxonomic scope" value="Bacteria"/>
</dbReference>
<evidence type="ECO:0000256" key="1">
    <source>
        <dbReference type="SAM" id="Phobius"/>
    </source>
</evidence>
<keyword evidence="1" id="KW-1133">Transmembrane helix</keyword>
<dbReference type="RefSeq" id="WP_012122365.1">
    <property type="nucleotide sequence ID" value="NC_009767.1"/>
</dbReference>
<feature type="transmembrane region" description="Helical" evidence="1">
    <location>
        <begin position="6"/>
        <end position="25"/>
    </location>
</feature>
<proteinExistence type="predicted"/>
<keyword evidence="1" id="KW-0812">Transmembrane</keyword>
<reference evidence="2 3" key="1">
    <citation type="submission" date="2007-08" db="EMBL/GenBank/DDBJ databases">
        <title>Complete sequence of Roseiflexus castenholzii DSM 13941.</title>
        <authorList>
            <consortium name="US DOE Joint Genome Institute"/>
            <person name="Copeland A."/>
            <person name="Lucas S."/>
            <person name="Lapidus A."/>
            <person name="Barry K."/>
            <person name="Glavina del Rio T."/>
            <person name="Dalin E."/>
            <person name="Tice H."/>
            <person name="Pitluck S."/>
            <person name="Thompson L.S."/>
            <person name="Brettin T."/>
            <person name="Bruce D."/>
            <person name="Detter J.C."/>
            <person name="Han C."/>
            <person name="Tapia R."/>
            <person name="Schmutz J."/>
            <person name="Larimer F."/>
            <person name="Land M."/>
            <person name="Hauser L."/>
            <person name="Kyrpides N."/>
            <person name="Mikhailova N."/>
            <person name="Bryant D.A."/>
            <person name="Hanada S."/>
            <person name="Tsukatani Y."/>
            <person name="Richardson P."/>
        </authorList>
    </citation>
    <scope>NUCLEOTIDE SEQUENCE [LARGE SCALE GENOMIC DNA]</scope>
    <source>
        <strain evidence="3">DSM 13941 / HLO8</strain>
    </source>
</reference>
<dbReference type="EMBL" id="CP000804">
    <property type="protein sequence ID" value="ABU59942.1"/>
    <property type="molecule type" value="Genomic_DNA"/>
</dbReference>
<dbReference type="HOGENOM" id="CLU_1783425_0_0_0"/>
<evidence type="ECO:0000313" key="3">
    <source>
        <dbReference type="Proteomes" id="UP000000263"/>
    </source>
</evidence>
<protein>
    <submittedName>
        <fullName evidence="2">Uncharacterized protein</fullName>
    </submittedName>
</protein>
<keyword evidence="1" id="KW-0472">Membrane</keyword>
<organism evidence="2 3">
    <name type="scientific">Roseiflexus castenholzii (strain DSM 13941 / HLO8)</name>
    <dbReference type="NCBI Taxonomy" id="383372"/>
    <lineage>
        <taxon>Bacteria</taxon>
        <taxon>Bacillati</taxon>
        <taxon>Chloroflexota</taxon>
        <taxon>Chloroflexia</taxon>
        <taxon>Chloroflexales</taxon>
        <taxon>Roseiflexineae</taxon>
        <taxon>Roseiflexaceae</taxon>
        <taxon>Roseiflexus</taxon>
    </lineage>
</organism>
<dbReference type="Proteomes" id="UP000000263">
    <property type="component" value="Chromosome"/>
</dbReference>
<dbReference type="KEGG" id="rca:Rcas_3907"/>
<gene>
    <name evidence="2" type="ordered locus">Rcas_3907</name>
</gene>
<name>A7NQU6_ROSCS</name>
<dbReference type="OrthoDB" id="160374at2"/>
<feature type="transmembrane region" description="Helical" evidence="1">
    <location>
        <begin position="76"/>
        <end position="93"/>
    </location>
</feature>
<sequence>MIGALLSRMAFVAANVIVMIILHGNSRQWWPKIPYLSLRDESVGEHTRLLFNTLAVVTVGQALIGRLPRARWLPRALTLGVIPALLPGLIWLGQRGLRLKGSIAERYNLALVPILPIAAVVVEDRLAAALTDADEAVSAPVDR</sequence>